<evidence type="ECO:0000256" key="2">
    <source>
        <dbReference type="ARBA" id="ARBA00012438"/>
    </source>
</evidence>
<reference evidence="7" key="1">
    <citation type="journal article" date="2014" name="Int. J. Syst. Evol. Microbiol.">
        <title>Complete genome sequence of Corynebacterium casei LMG S-19264T (=DSM 44701T), isolated from a smear-ripened cheese.</title>
        <authorList>
            <consortium name="US DOE Joint Genome Institute (JGI-PGF)"/>
            <person name="Walter F."/>
            <person name="Albersmeier A."/>
            <person name="Kalinowski J."/>
            <person name="Ruckert C."/>
        </authorList>
    </citation>
    <scope>NUCLEOTIDE SEQUENCE</scope>
    <source>
        <strain evidence="7">CGMCC 1.12827</strain>
    </source>
</reference>
<dbReference type="Pfam" id="PF03861">
    <property type="entry name" value="ANTAR"/>
    <property type="match status" value="1"/>
</dbReference>
<evidence type="ECO:0000256" key="5">
    <source>
        <dbReference type="ARBA" id="ARBA00022777"/>
    </source>
</evidence>
<evidence type="ECO:0000256" key="1">
    <source>
        <dbReference type="ARBA" id="ARBA00000085"/>
    </source>
</evidence>
<dbReference type="Pfam" id="PF08447">
    <property type="entry name" value="PAS_3"/>
    <property type="match status" value="1"/>
</dbReference>
<dbReference type="InterPro" id="IPR036388">
    <property type="entry name" value="WH-like_DNA-bd_sf"/>
</dbReference>
<organism evidence="7 8">
    <name type="scientific">Gordonia jinhuaensis</name>
    <dbReference type="NCBI Taxonomy" id="1517702"/>
    <lineage>
        <taxon>Bacteria</taxon>
        <taxon>Bacillati</taxon>
        <taxon>Actinomycetota</taxon>
        <taxon>Actinomycetes</taxon>
        <taxon>Mycobacteriales</taxon>
        <taxon>Gordoniaceae</taxon>
        <taxon>Gordonia</taxon>
    </lineage>
</organism>
<keyword evidence="8" id="KW-1185">Reference proteome</keyword>
<dbReference type="InterPro" id="IPR000014">
    <property type="entry name" value="PAS"/>
</dbReference>
<feature type="domain" description="ANTAR" evidence="6">
    <location>
        <begin position="132"/>
        <end position="193"/>
    </location>
</feature>
<dbReference type="PROSITE" id="PS50921">
    <property type="entry name" value="ANTAR"/>
    <property type="match status" value="1"/>
</dbReference>
<dbReference type="CDD" id="cd00130">
    <property type="entry name" value="PAS"/>
    <property type="match status" value="1"/>
</dbReference>
<dbReference type="GO" id="GO:0004673">
    <property type="term" value="F:protein histidine kinase activity"/>
    <property type="evidence" value="ECO:0007669"/>
    <property type="project" value="UniProtKB-EC"/>
</dbReference>
<dbReference type="InterPro" id="IPR035965">
    <property type="entry name" value="PAS-like_dom_sf"/>
</dbReference>
<dbReference type="GO" id="GO:0003723">
    <property type="term" value="F:RNA binding"/>
    <property type="evidence" value="ECO:0007669"/>
    <property type="project" value="InterPro"/>
</dbReference>
<dbReference type="AlphaFoldDB" id="A0A916X0G3"/>
<dbReference type="InterPro" id="IPR013655">
    <property type="entry name" value="PAS_fold_3"/>
</dbReference>
<dbReference type="EMBL" id="BMGC01000036">
    <property type="protein sequence ID" value="GGB43680.1"/>
    <property type="molecule type" value="Genomic_DNA"/>
</dbReference>
<keyword evidence="3" id="KW-0597">Phosphoprotein</keyword>
<dbReference type="InterPro" id="IPR011006">
    <property type="entry name" value="CheY-like_superfamily"/>
</dbReference>
<reference evidence="7" key="2">
    <citation type="submission" date="2020-09" db="EMBL/GenBank/DDBJ databases">
        <authorList>
            <person name="Sun Q."/>
            <person name="Zhou Y."/>
        </authorList>
    </citation>
    <scope>NUCLEOTIDE SEQUENCE</scope>
    <source>
        <strain evidence="7">CGMCC 1.12827</strain>
    </source>
</reference>
<protein>
    <recommendedName>
        <fullName evidence="2">histidine kinase</fullName>
        <ecNumber evidence="2">2.7.13.3</ecNumber>
    </recommendedName>
</protein>
<evidence type="ECO:0000256" key="3">
    <source>
        <dbReference type="ARBA" id="ARBA00022553"/>
    </source>
</evidence>
<dbReference type="SUPFAM" id="SSF55785">
    <property type="entry name" value="PYP-like sensor domain (PAS domain)"/>
    <property type="match status" value="1"/>
</dbReference>
<accession>A0A916X0G3</accession>
<evidence type="ECO:0000256" key="4">
    <source>
        <dbReference type="ARBA" id="ARBA00022679"/>
    </source>
</evidence>
<proteinExistence type="predicted"/>
<dbReference type="InterPro" id="IPR052162">
    <property type="entry name" value="Sensor_kinase/Photoreceptor"/>
</dbReference>
<comment type="catalytic activity">
    <reaction evidence="1">
        <text>ATP + protein L-histidine = ADP + protein N-phospho-L-histidine.</text>
        <dbReference type="EC" id="2.7.13.3"/>
    </reaction>
</comment>
<dbReference type="SUPFAM" id="SSF52172">
    <property type="entry name" value="CheY-like"/>
    <property type="match status" value="1"/>
</dbReference>
<keyword evidence="5" id="KW-0418">Kinase</keyword>
<dbReference type="Gene3D" id="3.30.450.20">
    <property type="entry name" value="PAS domain"/>
    <property type="match status" value="1"/>
</dbReference>
<name>A0A916X0G3_9ACTN</name>
<evidence type="ECO:0000313" key="7">
    <source>
        <dbReference type="EMBL" id="GGB43680.1"/>
    </source>
</evidence>
<dbReference type="PANTHER" id="PTHR43304:SF1">
    <property type="entry name" value="PAC DOMAIN-CONTAINING PROTEIN"/>
    <property type="match status" value="1"/>
</dbReference>
<evidence type="ECO:0000259" key="6">
    <source>
        <dbReference type="PROSITE" id="PS50921"/>
    </source>
</evidence>
<dbReference type="EC" id="2.7.13.3" evidence="2"/>
<dbReference type="Gene3D" id="1.10.10.10">
    <property type="entry name" value="Winged helix-like DNA-binding domain superfamily/Winged helix DNA-binding domain"/>
    <property type="match status" value="1"/>
</dbReference>
<sequence>MKVPEDIGPDSVGEIFAAPHRPAMGQFQLYFAGQRWVWSDEVAQMHGYEPGTVEPTTELVLSHKHPDDREGVGTAVGAMLDEGRPFSSRHRIIDAQGREHHVLVVAAQMTDESGSLIGTEGFYVDLTDFRDSAVQDTMDQAVSQFAESRAVIEQAKGMMMIVYGIDSDRAFDVLKWRSQETNTKLRLLAAHIVGRAAAISEQPPTTWRNGFDEIILTGHLA</sequence>
<gene>
    <name evidence="7" type="ORF">GCM10011489_33980</name>
</gene>
<evidence type="ECO:0000313" key="8">
    <source>
        <dbReference type="Proteomes" id="UP000621454"/>
    </source>
</evidence>
<dbReference type="PANTHER" id="PTHR43304">
    <property type="entry name" value="PHYTOCHROME-LIKE PROTEIN CPH1"/>
    <property type="match status" value="1"/>
</dbReference>
<dbReference type="InterPro" id="IPR005561">
    <property type="entry name" value="ANTAR"/>
</dbReference>
<dbReference type="Proteomes" id="UP000621454">
    <property type="component" value="Unassembled WGS sequence"/>
</dbReference>
<comment type="caution">
    <text evidence="7">The sequence shown here is derived from an EMBL/GenBank/DDBJ whole genome shotgun (WGS) entry which is preliminary data.</text>
</comment>
<dbReference type="SMART" id="SM01012">
    <property type="entry name" value="ANTAR"/>
    <property type="match status" value="1"/>
</dbReference>
<keyword evidence="4" id="KW-0808">Transferase</keyword>